<keyword evidence="2" id="KW-0732">Signal</keyword>
<feature type="compositionally biased region" description="Basic and acidic residues" evidence="1">
    <location>
        <begin position="39"/>
        <end position="52"/>
    </location>
</feature>
<feature type="signal peptide" evidence="2">
    <location>
        <begin position="1"/>
        <end position="25"/>
    </location>
</feature>
<evidence type="ECO:0000256" key="1">
    <source>
        <dbReference type="SAM" id="MobiDB-lite"/>
    </source>
</evidence>
<accession>A0ABW2IR33</accession>
<name>A0ABW2IR33_9GAMM</name>
<feature type="chain" id="PRO_5046950894" evidence="2">
    <location>
        <begin position="26"/>
        <end position="76"/>
    </location>
</feature>
<keyword evidence="4" id="KW-1185">Reference proteome</keyword>
<protein>
    <submittedName>
        <fullName evidence="3">Uncharacterized protein</fullName>
    </submittedName>
</protein>
<comment type="caution">
    <text evidence="3">The sequence shown here is derived from an EMBL/GenBank/DDBJ whole genome shotgun (WGS) entry which is preliminary data.</text>
</comment>
<evidence type="ECO:0000313" key="4">
    <source>
        <dbReference type="Proteomes" id="UP001596506"/>
    </source>
</evidence>
<evidence type="ECO:0000313" key="3">
    <source>
        <dbReference type="EMBL" id="MFC7293373.1"/>
    </source>
</evidence>
<proteinExistence type="predicted"/>
<dbReference type="EMBL" id="JBHTBD010000001">
    <property type="protein sequence ID" value="MFC7293373.1"/>
    <property type="molecule type" value="Genomic_DNA"/>
</dbReference>
<feature type="region of interest" description="Disordered" evidence="1">
    <location>
        <begin position="30"/>
        <end position="76"/>
    </location>
</feature>
<dbReference type="RefSeq" id="WP_100686705.1">
    <property type="nucleotide sequence ID" value="NZ_JBHTBD010000001.1"/>
</dbReference>
<sequence length="76" mass="8056">MKTFHSFIALMFLLAALSFGGVAVAQDEHGGEAVEDTNGDERVGEKADSDEKAPDEDEDEGAEEEADSDEHAGDEA</sequence>
<feature type="compositionally biased region" description="Acidic residues" evidence="1">
    <location>
        <begin position="53"/>
        <end position="68"/>
    </location>
</feature>
<gene>
    <name evidence="3" type="ORF">ACFQQA_01425</name>
</gene>
<dbReference type="Proteomes" id="UP001596506">
    <property type="component" value="Unassembled WGS sequence"/>
</dbReference>
<reference evidence="4" key="1">
    <citation type="journal article" date="2019" name="Int. J. Syst. Evol. Microbiol.">
        <title>The Global Catalogue of Microorganisms (GCM) 10K type strain sequencing project: providing services to taxonomists for standard genome sequencing and annotation.</title>
        <authorList>
            <consortium name="The Broad Institute Genomics Platform"/>
            <consortium name="The Broad Institute Genome Sequencing Center for Infectious Disease"/>
            <person name="Wu L."/>
            <person name="Ma J."/>
        </authorList>
    </citation>
    <scope>NUCLEOTIDE SEQUENCE [LARGE SCALE GENOMIC DNA]</scope>
    <source>
        <strain evidence="4">CCUG 60559</strain>
    </source>
</reference>
<evidence type="ECO:0000256" key="2">
    <source>
        <dbReference type="SAM" id="SignalP"/>
    </source>
</evidence>
<organism evidence="3 4">
    <name type="scientific">Marinobacter aromaticivorans</name>
    <dbReference type="NCBI Taxonomy" id="1494078"/>
    <lineage>
        <taxon>Bacteria</taxon>
        <taxon>Pseudomonadati</taxon>
        <taxon>Pseudomonadota</taxon>
        <taxon>Gammaproteobacteria</taxon>
        <taxon>Pseudomonadales</taxon>
        <taxon>Marinobacteraceae</taxon>
        <taxon>Marinobacter</taxon>
    </lineage>
</organism>